<dbReference type="Proteomes" id="UP000308197">
    <property type="component" value="Unassembled WGS sequence"/>
</dbReference>
<evidence type="ECO:0008006" key="3">
    <source>
        <dbReference type="Google" id="ProtNLM"/>
    </source>
</evidence>
<proteinExistence type="predicted"/>
<gene>
    <name evidence="1" type="ORF">K466DRAFT_469988</name>
</gene>
<sequence length="58" mass="6927">WCCLDCLAGRAFCSHCCHKEHLRHPLHRVEFWNGTHFISAWLRELHVRLYLGHEGLQC</sequence>
<keyword evidence="2" id="KW-1185">Reference proteome</keyword>
<feature type="non-terminal residue" evidence="1">
    <location>
        <position position="1"/>
    </location>
</feature>
<accession>A0A5C3NKD1</accession>
<organism evidence="1 2">
    <name type="scientific">Polyporus arcularius HHB13444</name>
    <dbReference type="NCBI Taxonomy" id="1314778"/>
    <lineage>
        <taxon>Eukaryota</taxon>
        <taxon>Fungi</taxon>
        <taxon>Dikarya</taxon>
        <taxon>Basidiomycota</taxon>
        <taxon>Agaricomycotina</taxon>
        <taxon>Agaricomycetes</taxon>
        <taxon>Polyporales</taxon>
        <taxon>Polyporaceae</taxon>
        <taxon>Polyporus</taxon>
    </lineage>
</organism>
<reference evidence="1 2" key="1">
    <citation type="journal article" date="2019" name="Nat. Ecol. Evol.">
        <title>Megaphylogeny resolves global patterns of mushroom evolution.</title>
        <authorList>
            <person name="Varga T."/>
            <person name="Krizsan K."/>
            <person name="Foldi C."/>
            <person name="Dima B."/>
            <person name="Sanchez-Garcia M."/>
            <person name="Sanchez-Ramirez S."/>
            <person name="Szollosi G.J."/>
            <person name="Szarkandi J.G."/>
            <person name="Papp V."/>
            <person name="Albert L."/>
            <person name="Andreopoulos W."/>
            <person name="Angelini C."/>
            <person name="Antonin V."/>
            <person name="Barry K.W."/>
            <person name="Bougher N.L."/>
            <person name="Buchanan P."/>
            <person name="Buyck B."/>
            <person name="Bense V."/>
            <person name="Catcheside P."/>
            <person name="Chovatia M."/>
            <person name="Cooper J."/>
            <person name="Damon W."/>
            <person name="Desjardin D."/>
            <person name="Finy P."/>
            <person name="Geml J."/>
            <person name="Haridas S."/>
            <person name="Hughes K."/>
            <person name="Justo A."/>
            <person name="Karasinski D."/>
            <person name="Kautmanova I."/>
            <person name="Kiss B."/>
            <person name="Kocsube S."/>
            <person name="Kotiranta H."/>
            <person name="LaButti K.M."/>
            <person name="Lechner B.E."/>
            <person name="Liimatainen K."/>
            <person name="Lipzen A."/>
            <person name="Lukacs Z."/>
            <person name="Mihaltcheva S."/>
            <person name="Morgado L.N."/>
            <person name="Niskanen T."/>
            <person name="Noordeloos M.E."/>
            <person name="Ohm R.A."/>
            <person name="Ortiz-Santana B."/>
            <person name="Ovrebo C."/>
            <person name="Racz N."/>
            <person name="Riley R."/>
            <person name="Savchenko A."/>
            <person name="Shiryaev A."/>
            <person name="Soop K."/>
            <person name="Spirin V."/>
            <person name="Szebenyi C."/>
            <person name="Tomsovsky M."/>
            <person name="Tulloss R.E."/>
            <person name="Uehling J."/>
            <person name="Grigoriev I.V."/>
            <person name="Vagvolgyi C."/>
            <person name="Papp T."/>
            <person name="Martin F.M."/>
            <person name="Miettinen O."/>
            <person name="Hibbett D.S."/>
            <person name="Nagy L.G."/>
        </authorList>
    </citation>
    <scope>NUCLEOTIDE SEQUENCE [LARGE SCALE GENOMIC DNA]</scope>
    <source>
        <strain evidence="1 2">HHB13444</strain>
    </source>
</reference>
<protein>
    <recommendedName>
        <fullName evidence="3">CxC2-like cysteine cluster KDZ transposase-associated domain-containing protein</fullName>
    </recommendedName>
</protein>
<evidence type="ECO:0000313" key="1">
    <source>
        <dbReference type="EMBL" id="TFK78181.1"/>
    </source>
</evidence>
<evidence type="ECO:0000313" key="2">
    <source>
        <dbReference type="Proteomes" id="UP000308197"/>
    </source>
</evidence>
<name>A0A5C3NKD1_9APHY</name>
<dbReference type="AlphaFoldDB" id="A0A5C3NKD1"/>
<feature type="non-terminal residue" evidence="1">
    <location>
        <position position="58"/>
    </location>
</feature>
<dbReference type="EMBL" id="ML212733">
    <property type="protein sequence ID" value="TFK78181.1"/>
    <property type="molecule type" value="Genomic_DNA"/>
</dbReference>
<dbReference type="InParanoid" id="A0A5C3NKD1"/>